<sequence length="43" mass="4752">MEKNNKSRAPRFLYRTGAIVAFIAAGFFSRNLGGGNTIHQLIN</sequence>
<name>A0A3E0AA37_9CHLR</name>
<keyword evidence="3" id="KW-1185">Reference proteome</keyword>
<comment type="caution">
    <text evidence="2">The sequence shown here is derived from an EMBL/GenBank/DDBJ whole genome shotgun (WGS) entry which is preliminary data.</text>
</comment>
<evidence type="ECO:0000256" key="1">
    <source>
        <dbReference type="SAM" id="Phobius"/>
    </source>
</evidence>
<feature type="transmembrane region" description="Helical" evidence="1">
    <location>
        <begin position="12"/>
        <end position="29"/>
    </location>
</feature>
<protein>
    <submittedName>
        <fullName evidence="2">Uncharacterized protein</fullName>
    </submittedName>
</protein>
<keyword evidence="1" id="KW-1133">Transmembrane helix</keyword>
<gene>
    <name evidence="2" type="ORF">DFR64_3124</name>
</gene>
<dbReference type="EMBL" id="QUMS01000006">
    <property type="protein sequence ID" value="REG04772.1"/>
    <property type="molecule type" value="Genomic_DNA"/>
</dbReference>
<keyword evidence="1" id="KW-0812">Transmembrane</keyword>
<evidence type="ECO:0000313" key="3">
    <source>
        <dbReference type="Proteomes" id="UP000256388"/>
    </source>
</evidence>
<evidence type="ECO:0000313" key="2">
    <source>
        <dbReference type="EMBL" id="REG04772.1"/>
    </source>
</evidence>
<organism evidence="2 3">
    <name type="scientific">Pelolinea submarina</name>
    <dbReference type="NCBI Taxonomy" id="913107"/>
    <lineage>
        <taxon>Bacteria</taxon>
        <taxon>Bacillati</taxon>
        <taxon>Chloroflexota</taxon>
        <taxon>Anaerolineae</taxon>
        <taxon>Anaerolineales</taxon>
        <taxon>Anaerolineaceae</taxon>
        <taxon>Pelolinea</taxon>
    </lineage>
</organism>
<accession>A0A3E0AA37</accession>
<reference evidence="2 3" key="1">
    <citation type="submission" date="2018-08" db="EMBL/GenBank/DDBJ databases">
        <title>Genomic Encyclopedia of Type Strains, Phase IV (KMG-IV): sequencing the most valuable type-strain genomes for metagenomic binning, comparative biology and taxonomic classification.</title>
        <authorList>
            <person name="Goeker M."/>
        </authorList>
    </citation>
    <scope>NUCLEOTIDE SEQUENCE [LARGE SCALE GENOMIC DNA]</scope>
    <source>
        <strain evidence="2 3">DSM 23923</strain>
    </source>
</reference>
<dbReference type="AlphaFoldDB" id="A0A3E0AA37"/>
<proteinExistence type="predicted"/>
<dbReference type="Proteomes" id="UP000256388">
    <property type="component" value="Unassembled WGS sequence"/>
</dbReference>
<keyword evidence="1" id="KW-0472">Membrane</keyword>